<evidence type="ECO:0000313" key="2">
    <source>
        <dbReference type="Proteomes" id="UP001159427"/>
    </source>
</evidence>
<organism evidence="1 2">
    <name type="scientific">Porites evermanni</name>
    <dbReference type="NCBI Taxonomy" id="104178"/>
    <lineage>
        <taxon>Eukaryota</taxon>
        <taxon>Metazoa</taxon>
        <taxon>Cnidaria</taxon>
        <taxon>Anthozoa</taxon>
        <taxon>Hexacorallia</taxon>
        <taxon>Scleractinia</taxon>
        <taxon>Fungiina</taxon>
        <taxon>Poritidae</taxon>
        <taxon>Porites</taxon>
    </lineage>
</organism>
<evidence type="ECO:0000313" key="1">
    <source>
        <dbReference type="EMBL" id="CAH3024488.1"/>
    </source>
</evidence>
<keyword evidence="2" id="KW-1185">Reference proteome</keyword>
<accession>A0ABN8M899</accession>
<dbReference type="Proteomes" id="UP001159427">
    <property type="component" value="Unassembled WGS sequence"/>
</dbReference>
<dbReference type="EMBL" id="CALNXI010000306">
    <property type="protein sequence ID" value="CAH3024488.1"/>
    <property type="molecule type" value="Genomic_DNA"/>
</dbReference>
<feature type="non-terminal residue" evidence="1">
    <location>
        <position position="369"/>
    </location>
</feature>
<sequence>MITGSSLYGLDYRVTPLIRREYWEHQICEREYQLIKAKDSEDHHKIVDQWIDKAIEEERLIVLNIDDYTNIHTKKRPIHDTSTSNKMCTLLLKRYEIPAVKKDAARPVNNPSGVLLDELVSNMSSNGQITMLCTHTFTTACQKDAPWITNRFFDPEYEQERLSTHDYGNDQSVKKMRDMNGTMLIDCMELPLHKESDFRKAIEKVMSTKMKQYSKMFILPQPGDWPAQFYPRKIVYSSTCNESIKSSLVPLLGPLHVSLNGQENVFKEYFELLLNVNNQNCRSIFASKHRQEKFRRTFFPPKNYILSRNQLKAAKLKAAQVLKSIFFDIICKPHSSLSKLSATGERQEWTLPFLFGTKPKTDKVLPCAF</sequence>
<comment type="caution">
    <text evidence="1">The sequence shown here is derived from an EMBL/GenBank/DDBJ whole genome shotgun (WGS) entry which is preliminary data.</text>
</comment>
<proteinExistence type="predicted"/>
<reference evidence="1 2" key="1">
    <citation type="submission" date="2022-05" db="EMBL/GenBank/DDBJ databases">
        <authorList>
            <consortium name="Genoscope - CEA"/>
            <person name="William W."/>
        </authorList>
    </citation>
    <scope>NUCLEOTIDE SEQUENCE [LARGE SCALE GENOMIC DNA]</scope>
</reference>
<gene>
    <name evidence="1" type="ORF">PEVE_00023057</name>
</gene>
<name>A0ABN8M899_9CNID</name>
<protein>
    <submittedName>
        <fullName evidence="1">Uncharacterized protein</fullName>
    </submittedName>
</protein>